<keyword evidence="1" id="KW-1133">Transmembrane helix</keyword>
<evidence type="ECO:0000313" key="3">
    <source>
        <dbReference type="Proteomes" id="UP001221328"/>
    </source>
</evidence>
<name>A0ABT5FKP8_9ACTN</name>
<keyword evidence="1" id="KW-0472">Membrane</keyword>
<feature type="transmembrane region" description="Helical" evidence="1">
    <location>
        <begin position="64"/>
        <end position="88"/>
    </location>
</feature>
<evidence type="ECO:0000313" key="2">
    <source>
        <dbReference type="EMBL" id="MDC2953077.1"/>
    </source>
</evidence>
<keyword evidence="3" id="KW-1185">Reference proteome</keyword>
<organism evidence="2 3">
    <name type="scientific">Streptomyces gilvifuscus</name>
    <dbReference type="NCBI Taxonomy" id="1550617"/>
    <lineage>
        <taxon>Bacteria</taxon>
        <taxon>Bacillati</taxon>
        <taxon>Actinomycetota</taxon>
        <taxon>Actinomycetes</taxon>
        <taxon>Kitasatosporales</taxon>
        <taxon>Streptomycetaceae</taxon>
        <taxon>Streptomyces</taxon>
    </lineage>
</organism>
<dbReference type="Proteomes" id="UP001221328">
    <property type="component" value="Unassembled WGS sequence"/>
</dbReference>
<accession>A0ABT5FKP8</accession>
<protein>
    <submittedName>
        <fullName evidence="2">Uncharacterized protein</fullName>
    </submittedName>
</protein>
<comment type="caution">
    <text evidence="2">The sequence shown here is derived from an EMBL/GenBank/DDBJ whole genome shotgun (WGS) entry which is preliminary data.</text>
</comment>
<keyword evidence="1" id="KW-0812">Transmembrane</keyword>
<feature type="transmembrane region" description="Helical" evidence="1">
    <location>
        <begin position="12"/>
        <end position="32"/>
    </location>
</feature>
<reference evidence="2 3" key="1">
    <citation type="journal article" date="2015" name="Int. J. Syst. Evol. Microbiol.">
        <title>Streptomyces gilvifuscus sp. nov., an actinomycete that produces antibacterial compounds isolated from soil.</title>
        <authorList>
            <person name="Nguyen T.M."/>
            <person name="Kim J."/>
        </authorList>
    </citation>
    <scope>NUCLEOTIDE SEQUENCE [LARGE SCALE GENOMIC DNA]</scope>
    <source>
        <strain evidence="2 3">T113</strain>
    </source>
</reference>
<evidence type="ECO:0000256" key="1">
    <source>
        <dbReference type="SAM" id="Phobius"/>
    </source>
</evidence>
<sequence>MVTIAGQGGPSPAPFLLIWGVVALVGGGTLVTRRVSERFRAMVVEGLATKPTQKARAEAVPLGFARFIGGVFMVCGMVAIPVSIAMMVKG</sequence>
<gene>
    <name evidence="2" type="ORF">PO587_01260</name>
</gene>
<dbReference type="RefSeq" id="WP_272173770.1">
    <property type="nucleotide sequence ID" value="NZ_JAQOSK010000001.1"/>
</dbReference>
<dbReference type="EMBL" id="JAQOSK010000001">
    <property type="protein sequence ID" value="MDC2953077.1"/>
    <property type="molecule type" value="Genomic_DNA"/>
</dbReference>
<proteinExistence type="predicted"/>